<dbReference type="Proteomes" id="UP001231362">
    <property type="component" value="Unassembled WGS sequence"/>
</dbReference>
<dbReference type="InterPro" id="IPR009057">
    <property type="entry name" value="Homeodomain-like_sf"/>
</dbReference>
<dbReference type="InterPro" id="IPR001647">
    <property type="entry name" value="HTH_TetR"/>
</dbReference>
<comment type="caution">
    <text evidence="4">The sequence shown here is derived from an EMBL/GenBank/DDBJ whole genome shotgun (WGS) entry which is preliminary data.</text>
</comment>
<dbReference type="PROSITE" id="PS50977">
    <property type="entry name" value="HTH_TETR_2"/>
    <property type="match status" value="1"/>
</dbReference>
<reference evidence="4 5" key="1">
    <citation type="submission" date="2023-07" db="EMBL/GenBank/DDBJ databases">
        <title>Genomic Encyclopedia of Type Strains, Phase IV (KMG-IV): sequencing the most valuable type-strain genomes for metagenomic binning, comparative biology and taxonomic classification.</title>
        <authorList>
            <person name="Goeker M."/>
        </authorList>
    </citation>
    <scope>NUCLEOTIDE SEQUENCE [LARGE SCALE GENOMIC DNA]</scope>
    <source>
        <strain evidence="4 5">DSM 23948</strain>
    </source>
</reference>
<evidence type="ECO:0000313" key="5">
    <source>
        <dbReference type="Proteomes" id="UP001231362"/>
    </source>
</evidence>
<dbReference type="PANTHER" id="PTHR43479:SF22">
    <property type="entry name" value="TRANSCRIPTIONAL REGULATOR, TETR FAMILY"/>
    <property type="match status" value="1"/>
</dbReference>
<dbReference type="PANTHER" id="PTHR43479">
    <property type="entry name" value="ACREF/ENVCD OPERON REPRESSOR-RELATED"/>
    <property type="match status" value="1"/>
</dbReference>
<dbReference type="Gene3D" id="1.10.357.10">
    <property type="entry name" value="Tetracycline Repressor, domain 2"/>
    <property type="match status" value="1"/>
</dbReference>
<evidence type="ECO:0000256" key="1">
    <source>
        <dbReference type="ARBA" id="ARBA00023125"/>
    </source>
</evidence>
<sequence>MVKRQLIIEKALELFAKQGFEATSVQQITEYCGISKGAFYLSFKSKEELILSLIEHSMSQFISEIDYAVNNMQNDRPLYSFFYRTFIGLLKHSNMAKLFIKDQGYSFSDELFLKIRYYDSLTDRIILEMLEKLYGEEIEATKYDLMYCIKGFIQTYSGMFLFNEAPLDVSLLSQTLVEKTDILAKHSTLSFISKDMMEVYEHPQIAKETLLEMLEQKINEIDEPIEKESLVLLKQHLIEPSLSPAIVKGLIENIRNHPHCKWLTYLLRKEILNDWPDGTAPLS</sequence>
<organism evidence="4 5">
    <name type="scientific">Anoxybacillus andreesenii</name>
    <dbReference type="NCBI Taxonomy" id="1325932"/>
    <lineage>
        <taxon>Bacteria</taxon>
        <taxon>Bacillati</taxon>
        <taxon>Bacillota</taxon>
        <taxon>Bacilli</taxon>
        <taxon>Bacillales</taxon>
        <taxon>Anoxybacillaceae</taxon>
        <taxon>Anoxybacillus</taxon>
    </lineage>
</organism>
<dbReference type="SUPFAM" id="SSF46689">
    <property type="entry name" value="Homeodomain-like"/>
    <property type="match status" value="1"/>
</dbReference>
<dbReference type="Pfam" id="PF00440">
    <property type="entry name" value="TetR_N"/>
    <property type="match status" value="1"/>
</dbReference>
<gene>
    <name evidence="4" type="ORF">J2S07_002056</name>
</gene>
<accession>A0ABT9V483</accession>
<feature type="domain" description="HTH tetR-type" evidence="3">
    <location>
        <begin position="1"/>
        <end position="61"/>
    </location>
</feature>
<dbReference type="InterPro" id="IPR050624">
    <property type="entry name" value="HTH-type_Tx_Regulator"/>
</dbReference>
<evidence type="ECO:0000256" key="2">
    <source>
        <dbReference type="PROSITE-ProRule" id="PRU00335"/>
    </source>
</evidence>
<proteinExistence type="predicted"/>
<dbReference type="RefSeq" id="WP_307150277.1">
    <property type="nucleotide sequence ID" value="NZ_JAUSTU010000008.1"/>
</dbReference>
<dbReference type="PRINTS" id="PR00455">
    <property type="entry name" value="HTHTETR"/>
</dbReference>
<dbReference type="EMBL" id="JAUSTU010000008">
    <property type="protein sequence ID" value="MDQ0155751.1"/>
    <property type="molecule type" value="Genomic_DNA"/>
</dbReference>
<keyword evidence="5" id="KW-1185">Reference proteome</keyword>
<name>A0ABT9V483_9BACL</name>
<protein>
    <submittedName>
        <fullName evidence="4">AcrR family transcriptional regulator</fullName>
    </submittedName>
</protein>
<evidence type="ECO:0000313" key="4">
    <source>
        <dbReference type="EMBL" id="MDQ0155751.1"/>
    </source>
</evidence>
<keyword evidence="1 2" id="KW-0238">DNA-binding</keyword>
<evidence type="ECO:0000259" key="3">
    <source>
        <dbReference type="PROSITE" id="PS50977"/>
    </source>
</evidence>
<feature type="DNA-binding region" description="H-T-H motif" evidence="2">
    <location>
        <begin position="24"/>
        <end position="43"/>
    </location>
</feature>